<comment type="similarity">
    <text evidence="2 8">Belongs to the methyltransferase superfamily.</text>
</comment>
<dbReference type="Proteomes" id="UP000737018">
    <property type="component" value="Unassembled WGS sequence"/>
</dbReference>
<keyword evidence="6 8" id="KW-0325">Glycoprotein</keyword>
<evidence type="ECO:0000256" key="1">
    <source>
        <dbReference type="ARBA" id="ARBA00004606"/>
    </source>
</evidence>
<name>A0A8J4VSK9_9ROSI</name>
<keyword evidence="5 8" id="KW-0812">Transmembrane</keyword>
<evidence type="ECO:0000256" key="5">
    <source>
        <dbReference type="ARBA" id="ARBA00022968"/>
    </source>
</evidence>
<dbReference type="InterPro" id="IPR004159">
    <property type="entry name" value="Put_SAM_MeTrfase"/>
</dbReference>
<keyword evidence="4 8" id="KW-0808">Transferase</keyword>
<evidence type="ECO:0000256" key="3">
    <source>
        <dbReference type="ARBA" id="ARBA00022603"/>
    </source>
</evidence>
<evidence type="ECO:0000256" key="7">
    <source>
        <dbReference type="ARBA" id="ARBA00037847"/>
    </source>
</evidence>
<dbReference type="GO" id="GO:0016020">
    <property type="term" value="C:membrane"/>
    <property type="evidence" value="ECO:0007669"/>
    <property type="project" value="UniProtKB-SubCell"/>
</dbReference>
<evidence type="ECO:0000256" key="6">
    <source>
        <dbReference type="ARBA" id="ARBA00023180"/>
    </source>
</evidence>
<reference evidence="9" key="1">
    <citation type="submission" date="2020-03" db="EMBL/GenBank/DDBJ databases">
        <title>Castanea mollissima Vanexum genome sequencing.</title>
        <authorList>
            <person name="Staton M."/>
        </authorList>
    </citation>
    <scope>NUCLEOTIDE SEQUENCE</scope>
    <source>
        <tissue evidence="9">Leaf</tissue>
    </source>
</reference>
<evidence type="ECO:0000256" key="8">
    <source>
        <dbReference type="RuleBase" id="RU366043"/>
    </source>
</evidence>
<evidence type="ECO:0000256" key="2">
    <source>
        <dbReference type="ARBA" id="ARBA00008361"/>
    </source>
</evidence>
<dbReference type="Pfam" id="PF03141">
    <property type="entry name" value="Methyltransf_29"/>
    <property type="match status" value="1"/>
</dbReference>
<dbReference type="GO" id="GO:0005768">
    <property type="term" value="C:endosome"/>
    <property type="evidence" value="ECO:0007669"/>
    <property type="project" value="TreeGrafter"/>
</dbReference>
<dbReference type="EMBL" id="JRKL02000770">
    <property type="protein sequence ID" value="KAF3968440.1"/>
    <property type="molecule type" value="Genomic_DNA"/>
</dbReference>
<gene>
    <name evidence="9" type="ORF">CMV_007662</name>
</gene>
<keyword evidence="3 8" id="KW-0489">Methyltransferase</keyword>
<proteinExistence type="inferred from homology"/>
<accession>A0A8J4VSK9</accession>
<evidence type="ECO:0000313" key="9">
    <source>
        <dbReference type="EMBL" id="KAF3968440.1"/>
    </source>
</evidence>
<dbReference type="EC" id="2.1.1.-" evidence="8"/>
<dbReference type="PANTHER" id="PTHR10108:SF1120">
    <property type="entry name" value="METHYLTRANSFERASE PMT8-RELATED"/>
    <property type="match status" value="1"/>
</dbReference>
<dbReference type="GO" id="GO:0005802">
    <property type="term" value="C:trans-Golgi network"/>
    <property type="evidence" value="ECO:0007669"/>
    <property type="project" value="TreeGrafter"/>
</dbReference>
<keyword evidence="10" id="KW-1185">Reference proteome</keyword>
<dbReference type="AlphaFoldDB" id="A0A8J4VSK9"/>
<dbReference type="GO" id="GO:0032259">
    <property type="term" value="P:methylation"/>
    <property type="evidence" value="ECO:0007669"/>
    <property type="project" value="UniProtKB-KW"/>
</dbReference>
<sequence>MCWRIAEKRNQTVIWQKPLTNDCYMEREPGTQPPLCRSDDDPDKVWGVQMEACISPYSDHDHKVKGSGLAPWPSRLTAAPPRLADFGYSNEMFEKDTEVWQGRVENYWNLLSPKISSNTVRNLMDMKANMGSFGAALKDKDVWVMNVVPEDGPNTLKLIYDRGLIGSVHNWCQAFSTYPRTYDLLHAWTIVSDIVRKDCSPEDLLIEMDRILRPTGFVIFRDKQPVIDYIKKYLAALHWEAVATADSSSDSDQDGDDIVFIIQKKVWLTSESLRDSE</sequence>
<protein>
    <recommendedName>
        <fullName evidence="8">Methyltransferase</fullName>
        <ecNumber evidence="8">2.1.1.-</ecNumber>
    </recommendedName>
</protein>
<dbReference type="PANTHER" id="PTHR10108">
    <property type="entry name" value="SAM-DEPENDENT METHYLTRANSFERASE"/>
    <property type="match status" value="1"/>
</dbReference>
<dbReference type="InterPro" id="IPR029063">
    <property type="entry name" value="SAM-dependent_MTases_sf"/>
</dbReference>
<dbReference type="GO" id="GO:0008168">
    <property type="term" value="F:methyltransferase activity"/>
    <property type="evidence" value="ECO:0007669"/>
    <property type="project" value="UniProtKB-UniRule"/>
</dbReference>
<organism evidence="9 10">
    <name type="scientific">Castanea mollissima</name>
    <name type="common">Chinese chestnut</name>
    <dbReference type="NCBI Taxonomy" id="60419"/>
    <lineage>
        <taxon>Eukaryota</taxon>
        <taxon>Viridiplantae</taxon>
        <taxon>Streptophyta</taxon>
        <taxon>Embryophyta</taxon>
        <taxon>Tracheophyta</taxon>
        <taxon>Spermatophyta</taxon>
        <taxon>Magnoliopsida</taxon>
        <taxon>eudicotyledons</taxon>
        <taxon>Gunneridae</taxon>
        <taxon>Pentapetalae</taxon>
        <taxon>rosids</taxon>
        <taxon>fabids</taxon>
        <taxon>Fagales</taxon>
        <taxon>Fagaceae</taxon>
        <taxon>Castanea</taxon>
    </lineage>
</organism>
<evidence type="ECO:0000313" key="10">
    <source>
        <dbReference type="Proteomes" id="UP000737018"/>
    </source>
</evidence>
<dbReference type="SUPFAM" id="SSF53335">
    <property type="entry name" value="S-adenosyl-L-methionine-dependent methyltransferases"/>
    <property type="match status" value="1"/>
</dbReference>
<evidence type="ECO:0000256" key="4">
    <source>
        <dbReference type="ARBA" id="ARBA00022679"/>
    </source>
</evidence>
<comment type="subcellular location">
    <subcellularLocation>
        <location evidence="7">Endomembrane system</location>
        <topology evidence="7">Single-pass membrane protein</topology>
    </subcellularLocation>
    <subcellularLocation>
        <location evidence="1 8">Membrane</location>
        <topology evidence="1 8">Single-pass type II membrane protein</topology>
    </subcellularLocation>
</comment>
<comment type="caution">
    <text evidence="9">The sequence shown here is derived from an EMBL/GenBank/DDBJ whole genome shotgun (WGS) entry which is preliminary data.</text>
</comment>
<keyword evidence="5 8" id="KW-0735">Signal-anchor</keyword>
<dbReference type="OrthoDB" id="2013972at2759"/>